<evidence type="ECO:0000256" key="1">
    <source>
        <dbReference type="SAM" id="MobiDB-lite"/>
    </source>
</evidence>
<feature type="region of interest" description="Disordered" evidence="1">
    <location>
        <begin position="1"/>
        <end position="152"/>
    </location>
</feature>
<feature type="compositionally biased region" description="Basic and acidic residues" evidence="1">
    <location>
        <begin position="1"/>
        <end position="11"/>
    </location>
</feature>
<dbReference type="EMBL" id="GBRH01211235">
    <property type="protein sequence ID" value="JAD86660.1"/>
    <property type="molecule type" value="Transcribed_RNA"/>
</dbReference>
<feature type="compositionally biased region" description="Polar residues" evidence="1">
    <location>
        <begin position="233"/>
        <end position="249"/>
    </location>
</feature>
<feature type="compositionally biased region" description="Polar residues" evidence="1">
    <location>
        <begin position="309"/>
        <end position="319"/>
    </location>
</feature>
<sequence>MEEYSDRRSKTEIAFLRRGSRISSTNQTPEERTNHQSYRPGSSTRLNPMKMGMDNNQERPRYLSDSFKSSSSKVATAGSSKFPLRKFEEKRKQPLLARVDIAESSRRKADAKHLDNNSKKVIVEDENSDALQPEPEDFTTEQGHLLAPGPEGSHFAGPSGVSAHTVESLVRSASSSSRTHRQKDKHVNLGTPGACSLSLTNRSTIPGNSAIGLKPSYGYVSGVQRSGLRNFASTSVPDVQPSGFPSASIHNRRSEAMRKRASDGEGSSRSRSLTGPVSLGHSPPTYLCDTGPRVRTTERPLPQQIIRGSSRNHQDSAVSVRTRRSCPQDTRLRVSEQREDRMLSLHDLSARNQQSDQSHFSFEEVSSERAIRPFSVELPHEIYSTSHRGLNTRTAGRRQSSLIEESPPQMFHGFLGESDSHRHITMEGITEVVS</sequence>
<feature type="region of interest" description="Disordered" evidence="1">
    <location>
        <begin position="233"/>
        <end position="297"/>
    </location>
</feature>
<feature type="compositionally biased region" description="Basic and acidic residues" evidence="1">
    <location>
        <begin position="252"/>
        <end position="268"/>
    </location>
</feature>
<feature type="region of interest" description="Disordered" evidence="1">
    <location>
        <begin position="167"/>
        <end position="190"/>
    </location>
</feature>
<reference evidence="2" key="2">
    <citation type="journal article" date="2015" name="Data Brief">
        <title>Shoot transcriptome of the giant reed, Arundo donax.</title>
        <authorList>
            <person name="Barrero R.A."/>
            <person name="Guerrero F.D."/>
            <person name="Moolhuijzen P."/>
            <person name="Goolsby J.A."/>
            <person name="Tidwell J."/>
            <person name="Bellgard S.E."/>
            <person name="Bellgard M.I."/>
        </authorList>
    </citation>
    <scope>NUCLEOTIDE SEQUENCE</scope>
    <source>
        <tissue evidence="2">Shoot tissue taken approximately 20 cm above the soil surface</tissue>
    </source>
</reference>
<dbReference type="AlphaFoldDB" id="A0A0A9DLZ7"/>
<feature type="compositionally biased region" description="Polar residues" evidence="1">
    <location>
        <begin position="35"/>
        <end position="46"/>
    </location>
</feature>
<accession>A0A0A9DLZ7</accession>
<protein>
    <submittedName>
        <fullName evidence="2">Uncharacterized protein</fullName>
    </submittedName>
</protein>
<feature type="compositionally biased region" description="Low complexity" evidence="1">
    <location>
        <begin position="64"/>
        <end position="81"/>
    </location>
</feature>
<name>A0A0A9DLZ7_ARUDO</name>
<feature type="compositionally biased region" description="Basic and acidic residues" evidence="1">
    <location>
        <begin position="100"/>
        <end position="123"/>
    </location>
</feature>
<proteinExistence type="predicted"/>
<organism evidence="2">
    <name type="scientific">Arundo donax</name>
    <name type="common">Giant reed</name>
    <name type="synonym">Donax arundinaceus</name>
    <dbReference type="NCBI Taxonomy" id="35708"/>
    <lineage>
        <taxon>Eukaryota</taxon>
        <taxon>Viridiplantae</taxon>
        <taxon>Streptophyta</taxon>
        <taxon>Embryophyta</taxon>
        <taxon>Tracheophyta</taxon>
        <taxon>Spermatophyta</taxon>
        <taxon>Magnoliopsida</taxon>
        <taxon>Liliopsida</taxon>
        <taxon>Poales</taxon>
        <taxon>Poaceae</taxon>
        <taxon>PACMAD clade</taxon>
        <taxon>Arundinoideae</taxon>
        <taxon>Arundineae</taxon>
        <taxon>Arundo</taxon>
    </lineage>
</organism>
<reference evidence="2" key="1">
    <citation type="submission" date="2014-09" db="EMBL/GenBank/DDBJ databases">
        <authorList>
            <person name="Magalhaes I.L.F."/>
            <person name="Oliveira U."/>
            <person name="Santos F.R."/>
            <person name="Vidigal T.H.D.A."/>
            <person name="Brescovit A.D."/>
            <person name="Santos A.J."/>
        </authorList>
    </citation>
    <scope>NUCLEOTIDE SEQUENCE</scope>
    <source>
        <tissue evidence="2">Shoot tissue taken approximately 20 cm above the soil surface</tissue>
    </source>
</reference>
<feature type="compositionally biased region" description="Acidic residues" evidence="1">
    <location>
        <begin position="124"/>
        <end position="139"/>
    </location>
</feature>
<evidence type="ECO:0000313" key="2">
    <source>
        <dbReference type="EMBL" id="JAD86660.1"/>
    </source>
</evidence>
<feature type="region of interest" description="Disordered" evidence="1">
    <location>
        <begin position="309"/>
        <end position="332"/>
    </location>
</feature>